<dbReference type="SUPFAM" id="SSF51905">
    <property type="entry name" value="FAD/NAD(P)-binding domain"/>
    <property type="match status" value="1"/>
</dbReference>
<dbReference type="EC" id="1.8.1.4" evidence="1"/>
<dbReference type="AlphaFoldDB" id="A0A2R3IVJ4"/>
<reference evidence="1 2" key="1">
    <citation type="submission" date="2018-02" db="EMBL/GenBank/DDBJ databases">
        <title>FDA/CDC Antimicrobial Resistant Isolate Bank Genome Sequencing.</title>
        <authorList>
            <person name="Benahmed F.H."/>
            <person name="Lutgring J.D."/>
            <person name="Yoo B."/>
            <person name="Machado M."/>
            <person name="Brown A."/>
            <person name="McAllister G."/>
            <person name="Perry A."/>
            <person name="Halpin A.L."/>
            <person name="Vavikolanu K."/>
            <person name="Ott S."/>
            <person name="Zhao X."/>
            <person name="Tallon L.J."/>
            <person name="Sadzewicz L."/>
            <person name="Aluvathingal J."/>
            <person name="Nadendla S."/>
            <person name="Voskania-kordi A."/>
            <person name="Simonyan V."/>
            <person name="Patel J."/>
            <person name="Shawar R.M."/>
        </authorList>
    </citation>
    <scope>NUCLEOTIDE SEQUENCE [LARGE SCALE GENOMIC DNA]</scope>
    <source>
        <strain evidence="1 2">AR_0356</strain>
    </source>
</reference>
<accession>A0A2R3IVJ4</accession>
<evidence type="ECO:0000313" key="2">
    <source>
        <dbReference type="Proteomes" id="UP000238390"/>
    </source>
</evidence>
<gene>
    <name evidence="1" type="ORF">CSB93_0381</name>
</gene>
<evidence type="ECO:0000313" key="1">
    <source>
        <dbReference type="EMBL" id="AVK05853.1"/>
    </source>
</evidence>
<keyword evidence="1" id="KW-0560">Oxidoreductase</keyword>
<dbReference type="Gene3D" id="3.50.50.60">
    <property type="entry name" value="FAD/NAD(P)-binding domain"/>
    <property type="match status" value="1"/>
</dbReference>
<dbReference type="GO" id="GO:0004148">
    <property type="term" value="F:dihydrolipoyl dehydrogenase (NADH) activity"/>
    <property type="evidence" value="ECO:0007669"/>
    <property type="project" value="UniProtKB-EC"/>
</dbReference>
<proteinExistence type="predicted"/>
<dbReference type="InterPro" id="IPR036188">
    <property type="entry name" value="FAD/NAD-bd_sf"/>
</dbReference>
<keyword evidence="2" id="KW-1185">Reference proteome</keyword>
<dbReference type="Proteomes" id="UP000238390">
    <property type="component" value="Chromosome"/>
</dbReference>
<dbReference type="EMBL" id="CP027169">
    <property type="protein sequence ID" value="AVK05853.1"/>
    <property type="molecule type" value="Genomic_DNA"/>
</dbReference>
<protein>
    <submittedName>
        <fullName evidence="1">Dihydrolipoyl dehydrogenase 3 domain protein</fullName>
        <ecNumber evidence="1">1.8.1.4</ecNumber>
    </submittedName>
</protein>
<name>A0A2R3IVJ4_9PSED</name>
<organism evidence="1 2">
    <name type="scientific">Pseudomonas paraeruginosa</name>
    <dbReference type="NCBI Taxonomy" id="2994495"/>
    <lineage>
        <taxon>Bacteria</taxon>
        <taxon>Pseudomonadati</taxon>
        <taxon>Pseudomonadota</taxon>
        <taxon>Gammaproteobacteria</taxon>
        <taxon>Pseudomonadales</taxon>
        <taxon>Pseudomonadaceae</taxon>
        <taxon>Pseudomonas</taxon>
    </lineage>
</organism>
<sequence>MMQRYDVIVIGAGGYNAASRAGQPGLAVACVEGRETLGGT</sequence>